<protein>
    <submittedName>
        <fullName evidence="2">Reverse transcriptase zinc-binding domain</fullName>
    </submittedName>
</protein>
<dbReference type="Proteomes" id="UP000554482">
    <property type="component" value="Unassembled WGS sequence"/>
</dbReference>
<evidence type="ECO:0000313" key="2">
    <source>
        <dbReference type="EMBL" id="KAF5199196.1"/>
    </source>
</evidence>
<organism evidence="2 3">
    <name type="scientific">Thalictrum thalictroides</name>
    <name type="common">Rue-anemone</name>
    <name type="synonym">Anemone thalictroides</name>
    <dbReference type="NCBI Taxonomy" id="46969"/>
    <lineage>
        <taxon>Eukaryota</taxon>
        <taxon>Viridiplantae</taxon>
        <taxon>Streptophyta</taxon>
        <taxon>Embryophyta</taxon>
        <taxon>Tracheophyta</taxon>
        <taxon>Spermatophyta</taxon>
        <taxon>Magnoliopsida</taxon>
        <taxon>Ranunculales</taxon>
        <taxon>Ranunculaceae</taxon>
        <taxon>Thalictroideae</taxon>
        <taxon>Thalictrum</taxon>
    </lineage>
</organism>
<evidence type="ECO:0000259" key="1">
    <source>
        <dbReference type="Pfam" id="PF13966"/>
    </source>
</evidence>
<dbReference type="EMBL" id="JABWDY010012325">
    <property type="protein sequence ID" value="KAF5199196.1"/>
    <property type="molecule type" value="Genomic_DNA"/>
</dbReference>
<feature type="domain" description="Reverse transcriptase zinc-binding" evidence="1">
    <location>
        <begin position="23"/>
        <end position="113"/>
    </location>
</feature>
<comment type="caution">
    <text evidence="2">The sequence shown here is derived from an EMBL/GenBank/DDBJ whole genome shotgun (WGS) entry which is preliminary data.</text>
</comment>
<dbReference type="GO" id="GO:0003964">
    <property type="term" value="F:RNA-directed DNA polymerase activity"/>
    <property type="evidence" value="ECO:0007669"/>
    <property type="project" value="UniProtKB-KW"/>
</dbReference>
<sequence>MEILHNVILVDEWAWKKEKNEIFSVKSCYEWLEDIERPTNEGKRTFHCNFVWEPRIPTNVKFFMWSLMWGRILTVDMLQKKGIQIQNRCCLCKTEEESMPHLFLKCRFTMTPWENLLTVHASTRQTLPGWYTVTDMLQSWKDFNSREVTSEIWAILPYALLWTVWRVRNEVIFQGGTADEYKVIQRIKATIWGWLNIAHMAKVANAQCGHLYF</sequence>
<dbReference type="InterPro" id="IPR026960">
    <property type="entry name" value="RVT-Znf"/>
</dbReference>
<name>A0A7J6WP94_THATH</name>
<reference evidence="2 3" key="1">
    <citation type="submission" date="2020-06" db="EMBL/GenBank/DDBJ databases">
        <title>Transcriptomic and genomic resources for Thalictrum thalictroides and T. hernandezii: Facilitating candidate gene discovery in an emerging model plant lineage.</title>
        <authorList>
            <person name="Arias T."/>
            <person name="Riano-Pachon D.M."/>
            <person name="Di Stilio V.S."/>
        </authorList>
    </citation>
    <scope>NUCLEOTIDE SEQUENCE [LARGE SCALE GENOMIC DNA]</scope>
    <source>
        <strain evidence="3">cv. WT478/WT964</strain>
        <tissue evidence="2">Leaves</tissue>
    </source>
</reference>
<keyword evidence="3" id="KW-1185">Reference proteome</keyword>
<dbReference type="Pfam" id="PF13966">
    <property type="entry name" value="zf-RVT"/>
    <property type="match status" value="1"/>
</dbReference>
<keyword evidence="2" id="KW-0695">RNA-directed DNA polymerase</keyword>
<dbReference type="AlphaFoldDB" id="A0A7J6WP94"/>
<proteinExistence type="predicted"/>
<keyword evidence="2" id="KW-0808">Transferase</keyword>
<dbReference type="OrthoDB" id="696485at2759"/>
<gene>
    <name evidence="2" type="ORF">FRX31_011217</name>
</gene>
<evidence type="ECO:0000313" key="3">
    <source>
        <dbReference type="Proteomes" id="UP000554482"/>
    </source>
</evidence>
<keyword evidence="2" id="KW-0548">Nucleotidyltransferase</keyword>
<accession>A0A7J6WP94</accession>